<dbReference type="GO" id="GO:1901678">
    <property type="term" value="P:iron coordination entity transport"/>
    <property type="evidence" value="ECO:0007669"/>
    <property type="project" value="UniProtKB-ARBA"/>
</dbReference>
<dbReference type="CDD" id="cd01146">
    <property type="entry name" value="FhuD"/>
    <property type="match status" value="1"/>
</dbReference>
<comment type="similarity">
    <text evidence="2">Belongs to the bacterial solute-binding protein 8 family.</text>
</comment>
<dbReference type="OrthoDB" id="1846031at2"/>
<protein>
    <submittedName>
        <fullName evidence="7">Iron complex transport system substrate-binding protein</fullName>
    </submittedName>
</protein>
<dbReference type="RefSeq" id="WP_121192198.1">
    <property type="nucleotide sequence ID" value="NZ_RBWV01000009.1"/>
</dbReference>
<evidence type="ECO:0000313" key="8">
    <source>
        <dbReference type="Proteomes" id="UP000281955"/>
    </source>
</evidence>
<dbReference type="Pfam" id="PF01497">
    <property type="entry name" value="Peripla_BP_2"/>
    <property type="match status" value="1"/>
</dbReference>
<evidence type="ECO:0000259" key="6">
    <source>
        <dbReference type="PROSITE" id="PS50983"/>
    </source>
</evidence>
<keyword evidence="3" id="KW-0813">Transport</keyword>
<organism evidence="7 8">
    <name type="scientific">Motilibacter peucedani</name>
    <dbReference type="NCBI Taxonomy" id="598650"/>
    <lineage>
        <taxon>Bacteria</taxon>
        <taxon>Bacillati</taxon>
        <taxon>Actinomycetota</taxon>
        <taxon>Actinomycetes</taxon>
        <taxon>Motilibacterales</taxon>
        <taxon>Motilibacteraceae</taxon>
        <taxon>Motilibacter</taxon>
    </lineage>
</organism>
<keyword evidence="4 5" id="KW-0732">Signal</keyword>
<dbReference type="PROSITE" id="PS50983">
    <property type="entry name" value="FE_B12_PBP"/>
    <property type="match status" value="1"/>
</dbReference>
<dbReference type="FunCoup" id="A0A420XUH5">
    <property type="interactions" value="4"/>
</dbReference>
<dbReference type="PROSITE" id="PS51318">
    <property type="entry name" value="TAT"/>
    <property type="match status" value="1"/>
</dbReference>
<dbReference type="AlphaFoldDB" id="A0A420XUH5"/>
<feature type="signal peptide" evidence="5">
    <location>
        <begin position="1"/>
        <end position="29"/>
    </location>
</feature>
<dbReference type="EMBL" id="RBWV01000009">
    <property type="protein sequence ID" value="RKS80522.1"/>
    <property type="molecule type" value="Genomic_DNA"/>
</dbReference>
<evidence type="ECO:0000256" key="3">
    <source>
        <dbReference type="ARBA" id="ARBA00022448"/>
    </source>
</evidence>
<dbReference type="PANTHER" id="PTHR30532:SF24">
    <property type="entry name" value="FERRIC ENTEROBACTIN-BINDING PERIPLASMIC PROTEIN FEPB"/>
    <property type="match status" value="1"/>
</dbReference>
<dbReference type="PROSITE" id="PS51257">
    <property type="entry name" value="PROKAR_LIPOPROTEIN"/>
    <property type="match status" value="1"/>
</dbReference>
<accession>A0A420XUH5</accession>
<dbReference type="SUPFAM" id="SSF53807">
    <property type="entry name" value="Helical backbone' metal receptor"/>
    <property type="match status" value="1"/>
</dbReference>
<dbReference type="GO" id="GO:0030288">
    <property type="term" value="C:outer membrane-bounded periplasmic space"/>
    <property type="evidence" value="ECO:0007669"/>
    <property type="project" value="TreeGrafter"/>
</dbReference>
<dbReference type="InterPro" id="IPR006311">
    <property type="entry name" value="TAT_signal"/>
</dbReference>
<reference evidence="7 8" key="1">
    <citation type="submission" date="2018-10" db="EMBL/GenBank/DDBJ databases">
        <title>Genomic Encyclopedia of Archaeal and Bacterial Type Strains, Phase II (KMG-II): from individual species to whole genera.</title>
        <authorList>
            <person name="Goeker M."/>
        </authorList>
    </citation>
    <scope>NUCLEOTIDE SEQUENCE [LARGE SCALE GENOMIC DNA]</scope>
    <source>
        <strain evidence="7 8">RP-AC37</strain>
    </source>
</reference>
<dbReference type="InterPro" id="IPR002491">
    <property type="entry name" value="ABC_transptr_periplasmic_BD"/>
</dbReference>
<evidence type="ECO:0000256" key="2">
    <source>
        <dbReference type="ARBA" id="ARBA00008814"/>
    </source>
</evidence>
<evidence type="ECO:0000256" key="1">
    <source>
        <dbReference type="ARBA" id="ARBA00004196"/>
    </source>
</evidence>
<sequence length="352" mass="36490">MARSPRSRRATARRLLTVAAVIASLAALTACGDSSPSAAPAAATPAAAAGPVTIEHKYGTTTIPAPPKRVVSVGFTDQDPVLALGVVPVGIRDWYGDQPDATWPWAHDKLGGAKPTVLSAAEIDPEAVAALKPDLIVGLSSGMTAKDYATLSKIAPTLAQPKQYVDYGTPWQEAQLIIGKALFKQDEAQALVDGVEAQFAAAKAAHPEFDGATAVFGALGNGLVYAYTDQDSRGRILKALGTTVPQQLLTLAGDKFYAEVSTERLDLLDTDALVLLSTDASAISKLQSSKVFKGLRVSKEGRDIPMSDLVVGAEAGFASVLSIPAFLDTFVPVLADALDGDPATAVKAPAQS</sequence>
<evidence type="ECO:0000313" key="7">
    <source>
        <dbReference type="EMBL" id="RKS80522.1"/>
    </source>
</evidence>
<comment type="subcellular location">
    <subcellularLocation>
        <location evidence="1">Cell envelope</location>
    </subcellularLocation>
</comment>
<feature type="chain" id="PRO_5038335784" evidence="5">
    <location>
        <begin position="30"/>
        <end position="352"/>
    </location>
</feature>
<gene>
    <name evidence="7" type="ORF">CLV35_0959</name>
</gene>
<comment type="caution">
    <text evidence="7">The sequence shown here is derived from an EMBL/GenBank/DDBJ whole genome shotgun (WGS) entry which is preliminary data.</text>
</comment>
<dbReference type="PANTHER" id="PTHR30532">
    <property type="entry name" value="IRON III DICITRATE-BINDING PERIPLASMIC PROTEIN"/>
    <property type="match status" value="1"/>
</dbReference>
<name>A0A420XUH5_9ACTN</name>
<proteinExistence type="inferred from homology"/>
<dbReference type="Proteomes" id="UP000281955">
    <property type="component" value="Unassembled WGS sequence"/>
</dbReference>
<evidence type="ECO:0000256" key="5">
    <source>
        <dbReference type="SAM" id="SignalP"/>
    </source>
</evidence>
<dbReference type="InterPro" id="IPR051313">
    <property type="entry name" value="Bact_iron-sidero_bind"/>
</dbReference>
<evidence type="ECO:0000256" key="4">
    <source>
        <dbReference type="ARBA" id="ARBA00022729"/>
    </source>
</evidence>
<dbReference type="Gene3D" id="3.40.50.1980">
    <property type="entry name" value="Nitrogenase molybdenum iron protein domain"/>
    <property type="match status" value="2"/>
</dbReference>
<dbReference type="InParanoid" id="A0A420XUH5"/>
<keyword evidence="8" id="KW-1185">Reference proteome</keyword>
<feature type="domain" description="Fe/B12 periplasmic-binding" evidence="6">
    <location>
        <begin position="69"/>
        <end position="338"/>
    </location>
</feature>